<sequence length="1248" mass="132686">MFWRFGFASTSTLDTLLEKSNLTIEELLDEDDLLQECKAQNGKLVDFLSQKRIIKRLFEHVVGVAEVSGSGGKDWEEKVRFKYPYVASEVLSSEIFAIVETVLANPEDLLDPFWNAILHSKPGHVQPPQPHHSHPLLAGSPSASPIPPGKPLPGEKSTDKSGFKTGGRDGSSSSSSSLADSNHEDSATVIRATDNGPGKSVLAGYWAKVNGVFLDKKPREMLAYIRDLPRIVERFVAHLETPAAVDLLYRIISCEQTLPAAGVIEWLSSHDLIPKMVELLSPKYSIDLHNTVSELLKAIIALSAPSPAGMTSGQDAFGYGNSTSFGGQEQAMGVQNKLVRELASEPMVRKMVSFMLDSAHGSELTRRLSTAADERTASDQKSEDAGEEEEHDVLTFGAKTTKSVLSGSPALDESSAIDDADDTDPQPLNPSLTPAFDIHGSAHRDSTATVRPTNFFPPVSAPQNPISRETSTSSLITGIGIFIELIRKNNSDYFEQHLFHALRSHLLQRQQEIAAKKAQARSEAGATNSSAASESGAPASSEEEKDEEEEEMEGMEEAMLEMTDKLGIVHLGPMLTALCERLSEFQALIERPSTAQNQILTTLGKVNALSFERYRIAELYAELLHCSNMALLNRPAGDGPLYSSSGVLQGGIQGLQVLARTLQGADADDTSDTPGAVAASAEESVSPSSGTNGESSTPVNDGKPPSATPQGRHARQASTAGASEDGAASGNASEQTDSDPFADEVSAPESTPESDPPQAEEPAVSAEDAKSIRSALSSMSLANLTTPQHSEPPSPMSDSAEQVVGDLLKKKFLDCDVIPTILSLFFEYPWNNFFHNVVYDILQQCFNGRMDAGLNRKLTIAVFEKGRLPEKILEGQQRNNESTKGPRRIRLGYMGHLNLIAEETVKLLERYPQEIGEAVSSSIPQPAWDNFVNESLKENREKESAPLAGGKPMTGGFGFGGSSANQGSGSEDDGSRNGAGVGQSGDNETFANYLSAQMGGTSSDDDDSDEEASWLTQDPRSSGFADAFQPGGASNASVTATTKVHEDQDDDDDEWGPFSASEGGGISSTSKFDFQSSASQPLTSADWAASAFDRSDSPGDGSALDDSATGGEDEDGEASSPSDEQYPFVDLSDATSYRIAQATAASLQRRRSSGGGSSSSAGFPAVGRRRASSSAGSGSTDPSAAQAADEGEPMGPGVSSKDTEVKDGMLIRKLSDGSTVSVPLDDVALAQLAEGQQEESNESALEDN</sequence>
<keyword evidence="5" id="KW-1185">Reference proteome</keyword>
<dbReference type="AlphaFoldDB" id="A0A316UE67"/>
<feature type="compositionally biased region" description="Basic and acidic residues" evidence="3">
    <location>
        <begin position="1201"/>
        <end position="1215"/>
    </location>
</feature>
<dbReference type="PANTHER" id="PTHR12634:SF8">
    <property type="entry name" value="FIERY MOUNTAIN, ISOFORM D"/>
    <property type="match status" value="1"/>
</dbReference>
<feature type="compositionally biased region" description="Polar residues" evidence="3">
    <location>
        <begin position="984"/>
        <end position="1001"/>
    </location>
</feature>
<evidence type="ECO:0000256" key="1">
    <source>
        <dbReference type="ARBA" id="ARBA00006180"/>
    </source>
</evidence>
<feature type="region of interest" description="Disordered" evidence="3">
    <location>
        <begin position="666"/>
        <end position="770"/>
    </location>
</feature>
<dbReference type="Proteomes" id="UP000245942">
    <property type="component" value="Unassembled WGS sequence"/>
</dbReference>
<dbReference type="OrthoDB" id="10259133at2759"/>
<dbReference type="InterPro" id="IPR007587">
    <property type="entry name" value="SAPS"/>
</dbReference>
<feature type="compositionally biased region" description="Polar residues" evidence="3">
    <location>
        <begin position="1032"/>
        <end position="1042"/>
    </location>
</feature>
<proteinExistence type="inferred from homology"/>
<organism evidence="4 5">
    <name type="scientific">Pseudomicrostroma glucosiphilum</name>
    <dbReference type="NCBI Taxonomy" id="1684307"/>
    <lineage>
        <taxon>Eukaryota</taxon>
        <taxon>Fungi</taxon>
        <taxon>Dikarya</taxon>
        <taxon>Basidiomycota</taxon>
        <taxon>Ustilaginomycotina</taxon>
        <taxon>Exobasidiomycetes</taxon>
        <taxon>Microstromatales</taxon>
        <taxon>Microstromatales incertae sedis</taxon>
        <taxon>Pseudomicrostroma</taxon>
    </lineage>
</organism>
<name>A0A316UE67_9BASI</name>
<accession>A0A316UE67</accession>
<dbReference type="EMBL" id="KZ819322">
    <property type="protein sequence ID" value="PWN23164.1"/>
    <property type="molecule type" value="Genomic_DNA"/>
</dbReference>
<dbReference type="GO" id="GO:0019903">
    <property type="term" value="F:protein phosphatase binding"/>
    <property type="evidence" value="ECO:0007669"/>
    <property type="project" value="InterPro"/>
</dbReference>
<feature type="compositionally biased region" description="Acidic residues" evidence="3">
    <location>
        <begin position="1003"/>
        <end position="1012"/>
    </location>
</feature>
<comment type="similarity">
    <text evidence="1">Belongs to the SAPS family.</text>
</comment>
<gene>
    <name evidence="4" type="ORF">BCV69DRAFT_110891</name>
</gene>
<keyword evidence="2" id="KW-0131">Cell cycle</keyword>
<feature type="region of interest" description="Disordered" evidence="3">
    <location>
        <begin position="517"/>
        <end position="555"/>
    </location>
</feature>
<dbReference type="GO" id="GO:0019888">
    <property type="term" value="F:protein phosphatase regulator activity"/>
    <property type="evidence" value="ECO:0007669"/>
    <property type="project" value="TreeGrafter"/>
</dbReference>
<dbReference type="RefSeq" id="XP_025350324.1">
    <property type="nucleotide sequence ID" value="XM_025489079.1"/>
</dbReference>
<feature type="compositionally biased region" description="Acidic residues" evidence="3">
    <location>
        <begin position="541"/>
        <end position="555"/>
    </location>
</feature>
<evidence type="ECO:0000313" key="5">
    <source>
        <dbReference type="Proteomes" id="UP000245942"/>
    </source>
</evidence>
<feature type="compositionally biased region" description="Low complexity" evidence="3">
    <location>
        <begin position="674"/>
        <end position="690"/>
    </location>
</feature>
<feature type="compositionally biased region" description="Acidic residues" evidence="3">
    <location>
        <begin position="415"/>
        <end position="424"/>
    </location>
</feature>
<dbReference type="PANTHER" id="PTHR12634">
    <property type="entry name" value="SIT4 YEAST -ASSOCIATING PROTEIN-RELATED"/>
    <property type="match status" value="1"/>
</dbReference>
<dbReference type="GO" id="GO:0005829">
    <property type="term" value="C:cytosol"/>
    <property type="evidence" value="ECO:0007669"/>
    <property type="project" value="TreeGrafter"/>
</dbReference>
<protein>
    <submittedName>
        <fullName evidence="4">SAPS-domain-containing protein</fullName>
    </submittedName>
</protein>
<feature type="compositionally biased region" description="Basic and acidic residues" evidence="3">
    <location>
        <begin position="372"/>
        <end position="384"/>
    </location>
</feature>
<feature type="compositionally biased region" description="Polar residues" evidence="3">
    <location>
        <begin position="1067"/>
        <end position="1083"/>
    </location>
</feature>
<dbReference type="GeneID" id="37010813"/>
<feature type="compositionally biased region" description="Low complexity" evidence="3">
    <location>
        <begin position="529"/>
        <end position="540"/>
    </location>
</feature>
<feature type="compositionally biased region" description="Gly residues" evidence="3">
    <location>
        <begin position="952"/>
        <end position="961"/>
    </location>
</feature>
<feature type="region of interest" description="Disordered" evidence="3">
    <location>
        <begin position="938"/>
        <end position="1217"/>
    </location>
</feature>
<feature type="region of interest" description="Disordered" evidence="3">
    <location>
        <begin position="363"/>
        <end position="430"/>
    </location>
</feature>
<feature type="region of interest" description="Disordered" evidence="3">
    <location>
        <begin position="124"/>
        <end position="193"/>
    </location>
</feature>
<evidence type="ECO:0000313" key="4">
    <source>
        <dbReference type="EMBL" id="PWN23164.1"/>
    </source>
</evidence>
<dbReference type="GO" id="GO:0005634">
    <property type="term" value="C:nucleus"/>
    <property type="evidence" value="ECO:0007669"/>
    <property type="project" value="TreeGrafter"/>
</dbReference>
<evidence type="ECO:0000256" key="3">
    <source>
        <dbReference type="SAM" id="MobiDB-lite"/>
    </source>
</evidence>
<dbReference type="Pfam" id="PF04499">
    <property type="entry name" value="SAPS"/>
    <property type="match status" value="2"/>
</dbReference>
<evidence type="ECO:0000256" key="2">
    <source>
        <dbReference type="ARBA" id="ARBA00023306"/>
    </source>
</evidence>
<reference evidence="4 5" key="1">
    <citation type="journal article" date="2018" name="Mol. Biol. Evol.">
        <title>Broad Genomic Sampling Reveals a Smut Pathogenic Ancestry of the Fungal Clade Ustilaginomycotina.</title>
        <authorList>
            <person name="Kijpornyongpan T."/>
            <person name="Mondo S.J."/>
            <person name="Barry K."/>
            <person name="Sandor L."/>
            <person name="Lee J."/>
            <person name="Lipzen A."/>
            <person name="Pangilinan J."/>
            <person name="LaButti K."/>
            <person name="Hainaut M."/>
            <person name="Henrissat B."/>
            <person name="Grigoriev I.V."/>
            <person name="Spatafora J.W."/>
            <person name="Aime M.C."/>
        </authorList>
    </citation>
    <scope>NUCLEOTIDE SEQUENCE [LARGE SCALE GENOMIC DNA]</scope>
    <source>
        <strain evidence="4 5">MCA 4718</strain>
    </source>
</reference>
<dbReference type="STRING" id="1684307.A0A316UE67"/>